<dbReference type="Proteomes" id="UP000004994">
    <property type="component" value="Chromosome 3"/>
</dbReference>
<feature type="coiled-coil region" evidence="1">
    <location>
        <begin position="237"/>
        <end position="264"/>
    </location>
</feature>
<feature type="compositionally biased region" description="Polar residues" evidence="2">
    <location>
        <begin position="272"/>
        <end position="292"/>
    </location>
</feature>
<organism evidence="3">
    <name type="scientific">Solanum lycopersicum</name>
    <name type="common">Tomato</name>
    <name type="synonym">Lycopersicon esculentum</name>
    <dbReference type="NCBI Taxonomy" id="4081"/>
    <lineage>
        <taxon>Eukaryota</taxon>
        <taxon>Viridiplantae</taxon>
        <taxon>Streptophyta</taxon>
        <taxon>Embryophyta</taxon>
        <taxon>Tracheophyta</taxon>
        <taxon>Spermatophyta</taxon>
        <taxon>Magnoliopsida</taxon>
        <taxon>eudicotyledons</taxon>
        <taxon>Gunneridae</taxon>
        <taxon>Pentapetalae</taxon>
        <taxon>asterids</taxon>
        <taxon>lamiids</taxon>
        <taxon>Solanales</taxon>
        <taxon>Solanaceae</taxon>
        <taxon>Solanoideae</taxon>
        <taxon>Solaneae</taxon>
        <taxon>Solanum</taxon>
        <taxon>Solanum subgen. Lycopersicon</taxon>
    </lineage>
</organism>
<reference evidence="3" key="1">
    <citation type="journal article" date="2012" name="Nature">
        <title>The tomato genome sequence provides insights into fleshy fruit evolution.</title>
        <authorList>
            <consortium name="Tomato Genome Consortium"/>
        </authorList>
    </citation>
    <scope>NUCLEOTIDE SEQUENCE [LARGE SCALE GENOMIC DNA]</scope>
    <source>
        <strain evidence="3">cv. Heinz 1706</strain>
    </source>
</reference>
<reference evidence="3" key="2">
    <citation type="submission" date="2019-01" db="UniProtKB">
        <authorList>
            <consortium name="EnsemblPlants"/>
        </authorList>
    </citation>
    <scope>IDENTIFICATION</scope>
    <source>
        <strain evidence="3">cv. Heinz 1706</strain>
    </source>
</reference>
<keyword evidence="1" id="KW-0175">Coiled coil</keyword>
<feature type="region of interest" description="Disordered" evidence="2">
    <location>
        <begin position="59"/>
        <end position="124"/>
    </location>
</feature>
<feature type="compositionally biased region" description="Polar residues" evidence="2">
    <location>
        <begin position="107"/>
        <end position="123"/>
    </location>
</feature>
<keyword evidence="4" id="KW-1185">Reference proteome</keyword>
<accession>A0A3Q7FKR7</accession>
<dbReference type="EnsemblPlants" id="Solyc03g059235.1.1">
    <property type="protein sequence ID" value="Solyc03g059235.1.1"/>
    <property type="gene ID" value="Solyc03g059235.1"/>
</dbReference>
<name>A0A3Q7FKR7_SOLLC</name>
<evidence type="ECO:0000256" key="1">
    <source>
        <dbReference type="SAM" id="Coils"/>
    </source>
</evidence>
<dbReference type="InParanoid" id="A0A3Q7FKR7"/>
<feature type="region of interest" description="Disordered" evidence="2">
    <location>
        <begin position="269"/>
        <end position="301"/>
    </location>
</feature>
<dbReference type="Gramene" id="Solyc03g059235.1.1">
    <property type="protein sequence ID" value="Solyc03g059235.1.1"/>
    <property type="gene ID" value="Solyc03g059235.1"/>
</dbReference>
<dbReference type="STRING" id="4081.A0A3Q7FKR7"/>
<evidence type="ECO:0000313" key="4">
    <source>
        <dbReference type="Proteomes" id="UP000004994"/>
    </source>
</evidence>
<proteinExistence type="predicted"/>
<evidence type="ECO:0000256" key="2">
    <source>
        <dbReference type="SAM" id="MobiDB-lite"/>
    </source>
</evidence>
<protein>
    <submittedName>
        <fullName evidence="3">Uncharacterized protein</fullName>
    </submittedName>
</protein>
<sequence length="301" mass="33671">MDKVKPKFVYGMYFDRAIVSKSEKTVDCFLPDLLFKNTNPKGAIDTRYNVEVAYRGEQSRVTSASIEDDPIDGLRDEQADGEEVNGSSLQMSGVGSGKLDGQPSCKGGNSLQINSSSSRQPNLDVNRPQLHNNHVPPIILSQSLYYHTSPGLQHPSTIVDNVNEDYQIWSVPEEGEASQPAQLSEVDIWVQSVGGKKKGRVKGLGFLGQTVKTSKQSISTLPEDIDEMINQQINASNVDLYAQLQNERHKNKKMRKELNLLMKHVYKKSFSNERSSQKDNQAYESDGDSNSMNEREWTLIT</sequence>
<evidence type="ECO:0000313" key="3">
    <source>
        <dbReference type="EnsemblPlants" id="Solyc03g059235.1.1"/>
    </source>
</evidence>
<dbReference type="AlphaFoldDB" id="A0A3Q7FKR7"/>